<dbReference type="Proteomes" id="UP001465755">
    <property type="component" value="Unassembled WGS sequence"/>
</dbReference>
<reference evidence="2 3" key="1">
    <citation type="journal article" date="2024" name="Nat. Commun.">
        <title>Phylogenomics reveals the evolutionary origins of lichenization in chlorophyte algae.</title>
        <authorList>
            <person name="Puginier C."/>
            <person name="Libourel C."/>
            <person name="Otte J."/>
            <person name="Skaloud P."/>
            <person name="Haon M."/>
            <person name="Grisel S."/>
            <person name="Petersen M."/>
            <person name="Berrin J.G."/>
            <person name="Delaux P.M."/>
            <person name="Dal Grande F."/>
            <person name="Keller J."/>
        </authorList>
    </citation>
    <scope>NUCLEOTIDE SEQUENCE [LARGE SCALE GENOMIC DNA]</scope>
    <source>
        <strain evidence="2 3">SAG 2036</strain>
    </source>
</reference>
<proteinExistence type="predicted"/>
<dbReference type="InterPro" id="IPR001810">
    <property type="entry name" value="F-box_dom"/>
</dbReference>
<dbReference type="CDD" id="cd09917">
    <property type="entry name" value="F-box_SF"/>
    <property type="match status" value="1"/>
</dbReference>
<dbReference type="SUPFAM" id="SSF81383">
    <property type="entry name" value="F-box domain"/>
    <property type="match status" value="1"/>
</dbReference>
<organism evidence="2 3">
    <name type="scientific">Symbiochloris irregularis</name>
    <dbReference type="NCBI Taxonomy" id="706552"/>
    <lineage>
        <taxon>Eukaryota</taxon>
        <taxon>Viridiplantae</taxon>
        <taxon>Chlorophyta</taxon>
        <taxon>core chlorophytes</taxon>
        <taxon>Trebouxiophyceae</taxon>
        <taxon>Trebouxiales</taxon>
        <taxon>Trebouxiaceae</taxon>
        <taxon>Symbiochloris</taxon>
    </lineage>
</organism>
<evidence type="ECO:0000313" key="3">
    <source>
        <dbReference type="Proteomes" id="UP001465755"/>
    </source>
</evidence>
<feature type="domain" description="F-box" evidence="1">
    <location>
        <begin position="12"/>
        <end position="46"/>
    </location>
</feature>
<evidence type="ECO:0000313" key="2">
    <source>
        <dbReference type="EMBL" id="KAK9800778.1"/>
    </source>
</evidence>
<dbReference type="Pfam" id="PF12937">
    <property type="entry name" value="F-box-like"/>
    <property type="match status" value="1"/>
</dbReference>
<accession>A0AAW1NYH4</accession>
<comment type="caution">
    <text evidence="2">The sequence shown here is derived from an EMBL/GenBank/DDBJ whole genome shotgun (WGS) entry which is preliminary data.</text>
</comment>
<evidence type="ECO:0000259" key="1">
    <source>
        <dbReference type="Pfam" id="PF12937"/>
    </source>
</evidence>
<name>A0AAW1NYH4_9CHLO</name>
<keyword evidence="3" id="KW-1185">Reference proteome</keyword>
<dbReference type="AlphaFoldDB" id="A0AAW1NYH4"/>
<gene>
    <name evidence="2" type="ORF">WJX73_001289</name>
</gene>
<dbReference type="InterPro" id="IPR036047">
    <property type="entry name" value="F-box-like_dom_sf"/>
</dbReference>
<protein>
    <recommendedName>
        <fullName evidence="1">F-box domain-containing protein</fullName>
    </recommendedName>
</protein>
<dbReference type="EMBL" id="JALJOQ010000080">
    <property type="protein sequence ID" value="KAK9800778.1"/>
    <property type="molecule type" value="Genomic_DNA"/>
</dbReference>
<sequence>MHQAIEQGQVAICDLPVHLLAQVLLNLTSLKDIASARSVSSSWHAAGLWWSDLQQRMAALQGMEFAAGF</sequence>